<name>A0ABZ0HQF6_9HYPH</name>
<dbReference type="SUPFAM" id="SSF117143">
    <property type="entry name" value="Flagellar hook protein flgE"/>
    <property type="match status" value="1"/>
</dbReference>
<sequence>MSLFSALSASVSGMSAQATNLATISENIANANTTGYKQASTAFQDLVDQISSSSSAYNAGGVGTLVRYNVLEQGSLANTTSSTDLAIQGNGFFLVQGADGNTYLTRAGSFMPDASGDLVNSAGYKLLGYSTASGKTAADGVGALQVANVTGAALTATPSTTGTLTANLDSTAAVDAGNLPGGNTAPVTYTSKSSLVTYDNLGNAVKLDVYFSKTAANTWQVSVYNAADAASGGGFPYSTAALTTQTLNFSAANGGLTSPTTLSLAIPGGQTLNLDISGATQLASSFAVSAATTNGNAPSAVQSVQVSSDGTLSEVYADGTTTAIYDIPLANVPSADNLTSLSGDVYQQSSQSGDIVVGDAGQDGLGSIKSSQLESSTVDLATQLTNMVVAQRSYESNSQAFQVGSTLLSELNNLVK</sequence>
<evidence type="ECO:0000256" key="3">
    <source>
        <dbReference type="ARBA" id="ARBA00019015"/>
    </source>
</evidence>
<dbReference type="PANTHER" id="PTHR30435:SF1">
    <property type="entry name" value="FLAGELLAR HOOK PROTEIN FLGE"/>
    <property type="match status" value="1"/>
</dbReference>
<comment type="function">
    <text evidence="5">A flexible structure which links the flagellar filament to the drive apparatus in the basal body.</text>
</comment>
<dbReference type="InterPro" id="IPR001444">
    <property type="entry name" value="Flag_bb_rod_N"/>
</dbReference>
<dbReference type="InterPro" id="IPR019776">
    <property type="entry name" value="Flagellar_basal_body_rod_CS"/>
</dbReference>
<keyword evidence="11" id="KW-1185">Reference proteome</keyword>
<evidence type="ECO:0000256" key="4">
    <source>
        <dbReference type="ARBA" id="ARBA00023143"/>
    </source>
</evidence>
<dbReference type="NCBIfam" id="TIGR03506">
    <property type="entry name" value="FlgEFG_subfam"/>
    <property type="match status" value="1"/>
</dbReference>
<dbReference type="InterPro" id="IPR010930">
    <property type="entry name" value="Flg_bb/hook_C_dom"/>
</dbReference>
<organism evidence="10 11">
    <name type="scientific">Methylocapsa polymorpha</name>
    <dbReference type="NCBI Taxonomy" id="3080828"/>
    <lineage>
        <taxon>Bacteria</taxon>
        <taxon>Pseudomonadati</taxon>
        <taxon>Pseudomonadota</taxon>
        <taxon>Alphaproteobacteria</taxon>
        <taxon>Hyphomicrobiales</taxon>
        <taxon>Beijerinckiaceae</taxon>
        <taxon>Methylocapsa</taxon>
    </lineage>
</organism>
<dbReference type="Gene3D" id="2.60.98.20">
    <property type="entry name" value="Flagellar hook protein FlgE"/>
    <property type="match status" value="1"/>
</dbReference>
<dbReference type="EMBL" id="CP136862">
    <property type="protein sequence ID" value="WOJ88654.1"/>
    <property type="molecule type" value="Genomic_DNA"/>
</dbReference>
<dbReference type="InterPro" id="IPR053967">
    <property type="entry name" value="LlgE_F_G-like_D1"/>
</dbReference>
<dbReference type="Pfam" id="PF07559">
    <property type="entry name" value="FlgE_D2"/>
    <property type="match status" value="1"/>
</dbReference>
<comment type="similarity">
    <text evidence="2 5">Belongs to the flagella basal body rod proteins family.</text>
</comment>
<evidence type="ECO:0000256" key="1">
    <source>
        <dbReference type="ARBA" id="ARBA00004117"/>
    </source>
</evidence>
<dbReference type="PANTHER" id="PTHR30435">
    <property type="entry name" value="FLAGELLAR PROTEIN"/>
    <property type="match status" value="1"/>
</dbReference>
<protein>
    <recommendedName>
        <fullName evidence="3 5">Flagellar hook protein FlgE</fullName>
    </recommendedName>
</protein>
<keyword evidence="10" id="KW-0966">Cell projection</keyword>
<feature type="domain" description="Flagellar hook protein FlgE/F/G-like D1" evidence="9">
    <location>
        <begin position="86"/>
        <end position="128"/>
    </location>
</feature>
<evidence type="ECO:0000259" key="7">
    <source>
        <dbReference type="Pfam" id="PF06429"/>
    </source>
</evidence>
<evidence type="ECO:0000259" key="8">
    <source>
        <dbReference type="Pfam" id="PF07559"/>
    </source>
</evidence>
<dbReference type="RefSeq" id="WP_407338093.1">
    <property type="nucleotide sequence ID" value="NZ_CP136862.1"/>
</dbReference>
<evidence type="ECO:0000256" key="2">
    <source>
        <dbReference type="ARBA" id="ARBA00009677"/>
    </source>
</evidence>
<keyword evidence="10" id="KW-0282">Flagellum</keyword>
<comment type="subcellular location">
    <subcellularLocation>
        <location evidence="1 5">Bacterial flagellum basal body</location>
    </subcellularLocation>
</comment>
<dbReference type="Pfam" id="PF06429">
    <property type="entry name" value="Flg_bbr_C"/>
    <property type="match status" value="1"/>
</dbReference>
<evidence type="ECO:0000259" key="6">
    <source>
        <dbReference type="Pfam" id="PF00460"/>
    </source>
</evidence>
<gene>
    <name evidence="10" type="ORF">RZS28_12615</name>
</gene>
<dbReference type="PROSITE" id="PS00588">
    <property type="entry name" value="FLAGELLA_BB_ROD"/>
    <property type="match status" value="1"/>
</dbReference>
<dbReference type="InterPro" id="IPR037925">
    <property type="entry name" value="FlgE/F/G-like"/>
</dbReference>
<evidence type="ECO:0000259" key="9">
    <source>
        <dbReference type="Pfam" id="PF22692"/>
    </source>
</evidence>
<feature type="domain" description="Flagellar hook protein FlgE D2" evidence="8">
    <location>
        <begin position="167"/>
        <end position="295"/>
    </location>
</feature>
<keyword evidence="4 5" id="KW-0975">Bacterial flagellum</keyword>
<dbReference type="Proteomes" id="UP001626536">
    <property type="component" value="Chromosome"/>
</dbReference>
<keyword evidence="10" id="KW-0969">Cilium</keyword>
<feature type="domain" description="Flagellar basal-body/hook protein C-terminal" evidence="7">
    <location>
        <begin position="372"/>
        <end position="414"/>
    </location>
</feature>
<feature type="domain" description="Flagellar basal body rod protein N-terminal" evidence="6">
    <location>
        <begin position="9"/>
        <end position="37"/>
    </location>
</feature>
<evidence type="ECO:0000313" key="11">
    <source>
        <dbReference type="Proteomes" id="UP001626536"/>
    </source>
</evidence>
<dbReference type="InterPro" id="IPR020013">
    <property type="entry name" value="Flagellar_FlgE/F/G"/>
</dbReference>
<dbReference type="Pfam" id="PF22692">
    <property type="entry name" value="LlgE_F_G_D1"/>
    <property type="match status" value="1"/>
</dbReference>
<dbReference type="InterPro" id="IPR037058">
    <property type="entry name" value="Falgellar_hook_FlgE_sf"/>
</dbReference>
<evidence type="ECO:0000256" key="5">
    <source>
        <dbReference type="RuleBase" id="RU362116"/>
    </source>
</evidence>
<dbReference type="InterPro" id="IPR011491">
    <property type="entry name" value="FlgE_D2"/>
</dbReference>
<reference evidence="10 11" key="1">
    <citation type="submission" date="2023-10" db="EMBL/GenBank/DDBJ databases">
        <title>Novel methanotroph of the genus Methylocapsa from a subarctic wetland.</title>
        <authorList>
            <person name="Belova S.E."/>
            <person name="Oshkin I.Y."/>
            <person name="Miroshnikov K."/>
            <person name="Dedysh S.N."/>
        </authorList>
    </citation>
    <scope>NUCLEOTIDE SEQUENCE [LARGE SCALE GENOMIC DNA]</scope>
    <source>
        <strain evidence="10 11">RX1</strain>
    </source>
</reference>
<proteinExistence type="inferred from homology"/>
<dbReference type="Pfam" id="PF00460">
    <property type="entry name" value="Flg_bb_rod"/>
    <property type="match status" value="1"/>
</dbReference>
<evidence type="ECO:0000313" key="10">
    <source>
        <dbReference type="EMBL" id="WOJ88654.1"/>
    </source>
</evidence>
<accession>A0ABZ0HQF6</accession>